<gene>
    <name evidence="1" type="ordered locus">A2cp1_3747</name>
</gene>
<dbReference type="Proteomes" id="UP000007089">
    <property type="component" value="Chromosome"/>
</dbReference>
<accession>B8J6V1</accession>
<keyword evidence="2" id="KW-1185">Reference proteome</keyword>
<dbReference type="AlphaFoldDB" id="B8J6V1"/>
<evidence type="ECO:0000313" key="1">
    <source>
        <dbReference type="EMBL" id="ACL67073.1"/>
    </source>
</evidence>
<dbReference type="HOGENOM" id="CLU_2056450_0_0_7"/>
<sequence>MRICVADCREKIQRSEVVVLHAHVGSRGLTVAISPCIRGWRVSERKGFAHRSVTETDFALLGPWMSATEVLYHRRACVQADGVAGGAVTWRRLAPPGTQGDNAWTSTLTRCRARVRRQG</sequence>
<name>B8J6V1_ANAD2</name>
<protein>
    <submittedName>
        <fullName evidence="1">Uncharacterized protein</fullName>
    </submittedName>
</protein>
<reference evidence="1" key="1">
    <citation type="submission" date="2009-01" db="EMBL/GenBank/DDBJ databases">
        <title>Complete sequence of Anaeromyxobacter dehalogenans 2CP-1.</title>
        <authorList>
            <consortium name="US DOE Joint Genome Institute"/>
            <person name="Lucas S."/>
            <person name="Copeland A."/>
            <person name="Lapidus A."/>
            <person name="Glavina del Rio T."/>
            <person name="Dalin E."/>
            <person name="Tice H."/>
            <person name="Bruce D."/>
            <person name="Goodwin L."/>
            <person name="Pitluck S."/>
            <person name="Saunders E."/>
            <person name="Brettin T."/>
            <person name="Detter J.C."/>
            <person name="Han C."/>
            <person name="Larimer F."/>
            <person name="Land M."/>
            <person name="Hauser L."/>
            <person name="Kyrpides N."/>
            <person name="Ovchinnikova G."/>
            <person name="Beliaev A.S."/>
            <person name="Richardson P."/>
        </authorList>
    </citation>
    <scope>NUCLEOTIDE SEQUENCE</scope>
    <source>
        <strain evidence="1">2CP-1</strain>
    </source>
</reference>
<proteinExistence type="predicted"/>
<dbReference type="KEGG" id="acp:A2cp1_3747"/>
<organism evidence="1 2">
    <name type="scientific">Anaeromyxobacter dehalogenans (strain ATCC BAA-258 / DSM 21875 / 2CP-1)</name>
    <dbReference type="NCBI Taxonomy" id="455488"/>
    <lineage>
        <taxon>Bacteria</taxon>
        <taxon>Pseudomonadati</taxon>
        <taxon>Myxococcota</taxon>
        <taxon>Myxococcia</taxon>
        <taxon>Myxococcales</taxon>
        <taxon>Cystobacterineae</taxon>
        <taxon>Anaeromyxobacteraceae</taxon>
        <taxon>Anaeromyxobacter</taxon>
    </lineage>
</organism>
<evidence type="ECO:0000313" key="2">
    <source>
        <dbReference type="Proteomes" id="UP000007089"/>
    </source>
</evidence>
<dbReference type="EMBL" id="CP001359">
    <property type="protein sequence ID" value="ACL67073.1"/>
    <property type="molecule type" value="Genomic_DNA"/>
</dbReference>